<dbReference type="PANTHER" id="PTHR34849">
    <property type="entry name" value="SSL5025 PROTEIN"/>
    <property type="match status" value="1"/>
</dbReference>
<evidence type="ECO:0000313" key="2">
    <source>
        <dbReference type="Proteomes" id="UP001302120"/>
    </source>
</evidence>
<keyword evidence="2" id="KW-1185">Reference proteome</keyword>
<dbReference type="SUPFAM" id="SSF46689">
    <property type="entry name" value="Homeodomain-like"/>
    <property type="match status" value="1"/>
</dbReference>
<protein>
    <submittedName>
        <fullName evidence="1">DUF433 domain-containing protein</fullName>
    </submittedName>
</protein>
<accession>A0ABU5UC74</accession>
<dbReference type="InterPro" id="IPR036388">
    <property type="entry name" value="WH-like_DNA-bd_sf"/>
</dbReference>
<dbReference type="RefSeq" id="WP_323195279.1">
    <property type="nucleotide sequence ID" value="NZ_JAYGHG010000006.1"/>
</dbReference>
<dbReference type="Gene3D" id="1.10.10.10">
    <property type="entry name" value="Winged helix-like DNA-binding domain superfamily/Winged helix DNA-binding domain"/>
    <property type="match status" value="1"/>
</dbReference>
<dbReference type="Pfam" id="PF04255">
    <property type="entry name" value="DUF433"/>
    <property type="match status" value="1"/>
</dbReference>
<evidence type="ECO:0000313" key="1">
    <source>
        <dbReference type="EMBL" id="MEA5580938.1"/>
    </source>
</evidence>
<organism evidence="1 2">
    <name type="scientific">Nodularia harveyana UHCC-0300</name>
    <dbReference type="NCBI Taxonomy" id="2974287"/>
    <lineage>
        <taxon>Bacteria</taxon>
        <taxon>Bacillati</taxon>
        <taxon>Cyanobacteriota</taxon>
        <taxon>Cyanophyceae</taxon>
        <taxon>Nostocales</taxon>
        <taxon>Nodulariaceae</taxon>
        <taxon>Nodularia</taxon>
    </lineage>
</organism>
<comment type="caution">
    <text evidence="1">The sequence shown here is derived from an EMBL/GenBank/DDBJ whole genome shotgun (WGS) entry which is preliminary data.</text>
</comment>
<gene>
    <name evidence="1" type="ORF">VB620_06240</name>
</gene>
<proteinExistence type="predicted"/>
<reference evidence="1 2" key="1">
    <citation type="submission" date="2023-12" db="EMBL/GenBank/DDBJ databases">
        <title>Baltic Sea Cyanobacteria.</title>
        <authorList>
            <person name="Delbaje E."/>
            <person name="Fewer D.P."/>
            <person name="Shishido T.K."/>
        </authorList>
    </citation>
    <scope>NUCLEOTIDE SEQUENCE [LARGE SCALE GENOMIC DNA]</scope>
    <source>
        <strain evidence="1 2">UHCC-0300</strain>
    </source>
</reference>
<dbReference type="InterPro" id="IPR009057">
    <property type="entry name" value="Homeodomain-like_sf"/>
</dbReference>
<name>A0ABU5UC74_9CYAN</name>
<dbReference type="PANTHER" id="PTHR34849:SF5">
    <property type="entry name" value="SSL2733 PROTEIN"/>
    <property type="match status" value="1"/>
</dbReference>
<dbReference type="EMBL" id="JAYGHG010000006">
    <property type="protein sequence ID" value="MEA5580938.1"/>
    <property type="molecule type" value="Genomic_DNA"/>
</dbReference>
<dbReference type="Proteomes" id="UP001302120">
    <property type="component" value="Unassembled WGS sequence"/>
</dbReference>
<sequence>MQYKNIITIEAGKRSGKPCIRGMRITVYDVLSYLASGMTNEEILNDFPYLTQEDILACLSYAADREKQMLTMPA</sequence>
<dbReference type="InterPro" id="IPR007367">
    <property type="entry name" value="DUF433"/>
</dbReference>